<dbReference type="AlphaFoldDB" id="E0SHZ1"/>
<reference evidence="1 2" key="1">
    <citation type="journal article" date="2011" name="J. Bacteriol.">
        <title>Genome sequence of the plant-pathogenic bacterium Dickeya dadantii 3937.</title>
        <authorList>
            <person name="Glasner J.D."/>
            <person name="Yang C.H."/>
            <person name="Reverchon S."/>
            <person name="Hugouvieux-Cotte-Pattat N."/>
            <person name="Condemine G."/>
            <person name="Bohin J.P."/>
            <person name="Van Gijsegem F."/>
            <person name="Yang S."/>
            <person name="Franza T."/>
            <person name="Expert D."/>
            <person name="Plunkett G. III"/>
            <person name="San Francisco M.J."/>
            <person name="Charkowski A.O."/>
            <person name="Py B."/>
            <person name="Bell K."/>
            <person name="Rauscher L."/>
            <person name="Rodriguez-Palenzuela P."/>
            <person name="Toussaint A."/>
            <person name="Holeva M.C."/>
            <person name="He S.Y."/>
            <person name="Douet V."/>
            <person name="Boccara M."/>
            <person name="Blanco C."/>
            <person name="Toth I."/>
            <person name="Anderson B.D."/>
            <person name="Biehl B.S."/>
            <person name="Mau B."/>
            <person name="Flynn S.M."/>
            <person name="Barras F."/>
            <person name="Lindeberg M."/>
            <person name="Birch P.R."/>
            <person name="Tsuyumu S."/>
            <person name="Shi X."/>
            <person name="Hibbing M."/>
            <person name="Yap M.N."/>
            <person name="Carpentier M."/>
            <person name="Dassa E."/>
            <person name="Umehara M."/>
            <person name="Kim J.F."/>
            <person name="Rusch M."/>
            <person name="Soni P."/>
            <person name="Mayhew G.F."/>
            <person name="Fouts D.E."/>
            <person name="Gill S.R."/>
            <person name="Blattner F.R."/>
            <person name="Keen N.T."/>
            <person name="Perna N.T."/>
        </authorList>
    </citation>
    <scope>NUCLEOTIDE SEQUENCE [LARGE SCALE GENOMIC DNA]</scope>
    <source>
        <strain evidence="1 2">3937</strain>
    </source>
</reference>
<accession>E0SHZ1</accession>
<dbReference type="KEGG" id="ddd:Dda3937_04409"/>
<name>E0SHZ1_DICD3</name>
<sequence>MTTGWWLNCAADAVPSAFDFAVRAARDAVTRPIPGARPTGQRKRCSKTFPTFLSGAARAFAAYMDAPTFAICFL</sequence>
<evidence type="ECO:0000313" key="1">
    <source>
        <dbReference type="EMBL" id="ADN00200.1"/>
    </source>
</evidence>
<dbReference type="EMBL" id="CP002038">
    <property type="protein sequence ID" value="ADN00200.1"/>
    <property type="molecule type" value="Genomic_DNA"/>
</dbReference>
<protein>
    <submittedName>
        <fullName evidence="1">Uncharacterized protein</fullName>
    </submittedName>
</protein>
<proteinExistence type="predicted"/>
<dbReference type="HOGENOM" id="CLU_176882_0_0_6"/>
<keyword evidence="2" id="KW-1185">Reference proteome</keyword>
<organism evidence="1 2">
    <name type="scientific">Dickeya dadantii (strain 3937)</name>
    <name type="common">Erwinia chrysanthemi (strain 3937)</name>
    <dbReference type="NCBI Taxonomy" id="198628"/>
    <lineage>
        <taxon>Bacteria</taxon>
        <taxon>Pseudomonadati</taxon>
        <taxon>Pseudomonadota</taxon>
        <taxon>Gammaproteobacteria</taxon>
        <taxon>Enterobacterales</taxon>
        <taxon>Pectobacteriaceae</taxon>
        <taxon>Dickeya</taxon>
    </lineage>
</organism>
<gene>
    <name evidence="1" type="ordered locus">Dda3937_04409</name>
</gene>
<dbReference type="Proteomes" id="UP000006859">
    <property type="component" value="Chromosome"/>
</dbReference>
<evidence type="ECO:0000313" key="2">
    <source>
        <dbReference type="Proteomes" id="UP000006859"/>
    </source>
</evidence>
<dbReference type="eggNOG" id="ENOG502ZWT5">
    <property type="taxonomic scope" value="Bacteria"/>
</dbReference>